<sequence>MNNVDENLKQAVRTCIDASDCAVGMLNSLDSLFAGIQALADNHRNIQQLAMLGQEVIDGYMETMRSYKENLPALTDGGAK</sequence>
<comment type="caution">
    <text evidence="1">The sequence shown here is derived from an EMBL/GenBank/DDBJ whole genome shotgun (WGS) entry which is preliminary data.</text>
</comment>
<dbReference type="EMBL" id="NJGV01000006">
    <property type="protein sequence ID" value="OWY35271.1"/>
    <property type="molecule type" value="Genomic_DNA"/>
</dbReference>
<evidence type="ECO:0000313" key="1">
    <source>
        <dbReference type="EMBL" id="OWY35271.1"/>
    </source>
</evidence>
<dbReference type="RefSeq" id="WP_088754686.1">
    <property type="nucleotide sequence ID" value="NZ_NJGV01000006.1"/>
</dbReference>
<protein>
    <submittedName>
        <fullName evidence="1">Uncharacterized protein</fullName>
    </submittedName>
</protein>
<dbReference type="AlphaFoldDB" id="A0A225SVU1"/>
<organism evidence="1 2">
    <name type="scientific">Herbaspirillum aquaticum</name>
    <dbReference type="NCBI Taxonomy" id="568783"/>
    <lineage>
        <taxon>Bacteria</taxon>
        <taxon>Pseudomonadati</taxon>
        <taxon>Pseudomonadota</taxon>
        <taxon>Betaproteobacteria</taxon>
        <taxon>Burkholderiales</taxon>
        <taxon>Oxalobacteraceae</taxon>
        <taxon>Herbaspirillum</taxon>
    </lineage>
</organism>
<dbReference type="Proteomes" id="UP000214747">
    <property type="component" value="Unassembled WGS sequence"/>
</dbReference>
<evidence type="ECO:0000313" key="2">
    <source>
        <dbReference type="Proteomes" id="UP000214747"/>
    </source>
</evidence>
<gene>
    <name evidence="1" type="ORF">CEJ45_08335</name>
</gene>
<proteinExistence type="predicted"/>
<name>A0A225SVU1_9BURK</name>
<accession>A0A225SVU1</accession>
<reference evidence="1 2" key="1">
    <citation type="journal article" date="2010" name="Int. J. Syst. Evol. Microbiol.">
        <title>Reclassification of Herbaspirillum putei as a later heterotypic synonym of Herbaspirillum huttiense, with the description of H. huttiense subsp. huttiense subsp. nov. and H. huttiense subsp. putei subsp. nov., comb. nov., and description of Herbaspirillum aquaticum sp. nov.</title>
        <authorList>
            <person name="Dobritsa A.P."/>
            <person name="Reddy M.C."/>
            <person name="Samadpour M."/>
        </authorList>
    </citation>
    <scope>NUCLEOTIDE SEQUENCE [LARGE SCALE GENOMIC DNA]</scope>
    <source>
        <strain evidence="1 2">IEH 4430</strain>
    </source>
</reference>
<keyword evidence="2" id="KW-1185">Reference proteome</keyword>